<evidence type="ECO:0000313" key="5">
    <source>
        <dbReference type="Proteomes" id="UP000306954"/>
    </source>
</evidence>
<feature type="transmembrane region" description="Helical" evidence="2">
    <location>
        <begin position="1366"/>
        <end position="1389"/>
    </location>
</feature>
<dbReference type="InterPro" id="IPR013024">
    <property type="entry name" value="GGCT-like"/>
</dbReference>
<dbReference type="Gene3D" id="3.10.490.10">
    <property type="entry name" value="Gamma-glutamyl cyclotransferase-like"/>
    <property type="match status" value="1"/>
</dbReference>
<feature type="region of interest" description="Disordered" evidence="1">
    <location>
        <begin position="1474"/>
        <end position="1496"/>
    </location>
</feature>
<feature type="region of interest" description="Disordered" evidence="1">
    <location>
        <begin position="627"/>
        <end position="649"/>
    </location>
</feature>
<dbReference type="Pfam" id="PF00266">
    <property type="entry name" value="Aminotran_5"/>
    <property type="match status" value="1"/>
</dbReference>
<keyword evidence="2" id="KW-0472">Membrane</keyword>
<dbReference type="Gene3D" id="3.90.1150.10">
    <property type="entry name" value="Aspartate Aminotransferase, domain 1"/>
    <property type="match status" value="1"/>
</dbReference>
<feature type="transmembrane region" description="Helical" evidence="2">
    <location>
        <begin position="1306"/>
        <end position="1325"/>
    </location>
</feature>
<dbReference type="InterPro" id="IPR010856">
    <property type="entry name" value="Gig2-like"/>
</dbReference>
<feature type="transmembrane region" description="Helical" evidence="2">
    <location>
        <begin position="1409"/>
        <end position="1428"/>
    </location>
</feature>
<dbReference type="SUPFAM" id="SSF110857">
    <property type="entry name" value="Gamma-glutamyl cyclotransferase-like"/>
    <property type="match status" value="1"/>
</dbReference>
<reference evidence="4 5" key="1">
    <citation type="submission" date="2019-03" db="EMBL/GenBank/DDBJ databases">
        <title>Sequencing 23 genomes of Wallemia ichthyophaga.</title>
        <authorList>
            <person name="Gostincar C."/>
        </authorList>
    </citation>
    <scope>NUCLEOTIDE SEQUENCE [LARGE SCALE GENOMIC DNA]</scope>
    <source>
        <strain evidence="4 5">EXF-8621</strain>
    </source>
</reference>
<feature type="region of interest" description="Disordered" evidence="1">
    <location>
        <begin position="184"/>
        <end position="203"/>
    </location>
</feature>
<dbReference type="SUPFAM" id="SSF51197">
    <property type="entry name" value="Clavaminate synthase-like"/>
    <property type="match status" value="1"/>
</dbReference>
<dbReference type="InterPro" id="IPR015424">
    <property type="entry name" value="PyrdxlP-dep_Trfase"/>
</dbReference>
<organism evidence="4 5">
    <name type="scientific">Wallemia ichthyophaga</name>
    <dbReference type="NCBI Taxonomy" id="245174"/>
    <lineage>
        <taxon>Eukaryota</taxon>
        <taxon>Fungi</taxon>
        <taxon>Dikarya</taxon>
        <taxon>Basidiomycota</taxon>
        <taxon>Wallemiomycotina</taxon>
        <taxon>Wallemiomycetes</taxon>
        <taxon>Wallemiales</taxon>
        <taxon>Wallemiaceae</taxon>
        <taxon>Wallemia</taxon>
    </lineage>
</organism>
<dbReference type="InterPro" id="IPR027443">
    <property type="entry name" value="IPNS-like_sf"/>
</dbReference>
<feature type="domain" description="Aminotransferase class V" evidence="3">
    <location>
        <begin position="260"/>
        <end position="569"/>
    </location>
</feature>
<evidence type="ECO:0000256" key="2">
    <source>
        <dbReference type="SAM" id="Phobius"/>
    </source>
</evidence>
<dbReference type="InterPro" id="IPR015422">
    <property type="entry name" value="PyrdxlP-dep_Trfase_small"/>
</dbReference>
<evidence type="ECO:0000259" key="3">
    <source>
        <dbReference type="Pfam" id="PF00266"/>
    </source>
</evidence>
<feature type="compositionally biased region" description="Basic and acidic residues" evidence="1">
    <location>
        <begin position="1474"/>
        <end position="1486"/>
    </location>
</feature>
<dbReference type="PANTHER" id="PTHR30613:SF1">
    <property type="entry name" value="DUF1479 DOMAIN PROTEIN (AFU_ORTHOLOGUE AFUA_5G09280)"/>
    <property type="match status" value="1"/>
</dbReference>
<accession>A0A4T0H443</accession>
<dbReference type="InterPro" id="IPR000192">
    <property type="entry name" value="Aminotrans_V_dom"/>
</dbReference>
<protein>
    <recommendedName>
        <fullName evidence="3">Aminotransferase class V domain-containing protein</fullName>
    </recommendedName>
</protein>
<keyword evidence="2" id="KW-0812">Transmembrane</keyword>
<gene>
    <name evidence="4" type="ORF">E3P90_03021</name>
</gene>
<feature type="compositionally biased region" description="Polar residues" evidence="1">
    <location>
        <begin position="1487"/>
        <end position="1496"/>
    </location>
</feature>
<evidence type="ECO:0000256" key="1">
    <source>
        <dbReference type="SAM" id="MobiDB-lite"/>
    </source>
</evidence>
<dbReference type="PANTHER" id="PTHR30613">
    <property type="entry name" value="UNCHARACTERIZED PROTEIN YBIU-RELATED"/>
    <property type="match status" value="1"/>
</dbReference>
<dbReference type="Gene3D" id="3.40.640.10">
    <property type="entry name" value="Type I PLP-dependent aspartate aminotransferase-like (Major domain)"/>
    <property type="match status" value="1"/>
</dbReference>
<dbReference type="Gene3D" id="2.60.120.330">
    <property type="entry name" value="B-lactam Antibiotic, Isopenicillin N Synthase, Chain"/>
    <property type="match status" value="1"/>
</dbReference>
<dbReference type="CDD" id="cd06661">
    <property type="entry name" value="GGCT_like"/>
    <property type="match status" value="1"/>
</dbReference>
<dbReference type="InterPro" id="IPR015421">
    <property type="entry name" value="PyrdxlP-dep_Trfase_major"/>
</dbReference>
<proteinExistence type="predicted"/>
<comment type="caution">
    <text evidence="4">The sequence shown here is derived from an EMBL/GenBank/DDBJ whole genome shotgun (WGS) entry which is preliminary data.</text>
</comment>
<dbReference type="Pfam" id="PF07350">
    <property type="entry name" value="Gig2-like"/>
    <property type="match status" value="1"/>
</dbReference>
<keyword evidence="2" id="KW-1133">Transmembrane helix</keyword>
<name>A0A4T0H443_WALIC</name>
<dbReference type="EMBL" id="SPOF01000035">
    <property type="protein sequence ID" value="TIB09961.1"/>
    <property type="molecule type" value="Genomic_DNA"/>
</dbReference>
<sequence length="1496" mass="166800">MVPQIVKSVLNQDNLSQLRISNALLFGYTRHHVIGEDYPAITTDSEAILERSLTEEESTVRGALIEGLTDEHISLFDRFEGYEYDRVATKAYRITPKEICSEDWKPSTAKVAGDVIDQVDCEVYVWRDGSERLEKTLWTFDAFVKEKLHKWVKLDYITYNSDNNPDNTPDNNSTNFAFLRDDKRLDSSESGSRAQTPKPRASEFGRDRRQDFFFSDDYGGSHEHGWNSLTTDRSKSESRFVVMMSCVQPPSQPTGSFGAVPKPVMQAYRKIQDKVEANPDLWYVEAEYEAPLNQARRRLSKLVNCDDEDLVFVPNATHGVSEVLANVKFNPEDEIFVFSTSYPSCVNACRSVLDNNRGLRMTIIPLSFPTTHDDIIASFETTLMGSASPKLALIDAISSKPGCRLPWQRLVDVCRKNQVLSLVDAAQEIGHQDVDLKEAQPDFWVSNCHKWLYTQRGCGVMYVSKENQKLFKSSMPTGPFYNAPDVTGSGRGFTFATIHSWSGTMDLTAYLSVNCALDYREQIGGEARINQYCSSLAIQSGKALAELWGTCLLDNDAYELTSNMVNVQLPVDLSQLDPHTNMADLAKSIQHQLMHPSWSSKKYSVSVYHHAFSLWARISAQIYRKDTPAPLSTNPTPHLTTPPSEPHAAPWKVTSNCTKAALDIHKRSCSLIGLIIISPGVKGKMVYLSITKRTSAMATKTTTKKAVGSYSRLLATKAPPKAPPKEKEEGSIASVFASLSGDKPVELPQRFSHLKKNMWKDSLIESWRDVLSRLKMEVEHVEALGSDAIPRLPFHQIKSGMDVDILERIKKVGSVVVDGGVPEGEALRWKQSIRDYARANKDRVRGFPADDVQVFELYHSVAQTEARCHPALRQTQEFLLNLLHASDPQSEISLGSVMSYLDRLRIRKPGDSQFALGPHIDGGSLERWEDPGYRACWKHILQGNWEEHDPFDVSPRLNAQFDLYGAAGGCSVYRPFQGWTSLSKVGPREGTLKVLPVDLKLATAYIILRPFFAPVRTPQHLDFSDWKLDLESTHFPGGSQGRTQELSSHTHPHLQLDKTMVSAPSLSPGDQVYWHSDVVHAVEPEHHGQSDSSVLYIPAIPLTINNAHYLVDQRSRFIMGLPPSDFPGGEGESHFFGRMLPENVEAGPSRQLLGLEPFPRPQGASPARAVWICVSELQIDFHVHVLKCESRFEQYEDGSRLEAHWFMWPAVLRALSVLIEGSGVDVHRVLYPFPWITTLHAARISLAYTAKSQAEYETERESETVSESLRPPKRSHIAAYMGNYLVLAWSGSILIASILQQPYTQLLSPYPLINYVTVHMFLRYLPTPPAQVVDFACPLVDGLLRSGALTGAVLGSARHPNYAHSLFPQLVLGTLAPSAGSLIGGVLGVTRPLGWSLSTPHPLRDGVGWIDTLELWIALLCTVLYGVLTHSHPDYTAISDSPSHTHLGARSVVMLVLTCAYFFKAVVVHARGDNRGRSGTSNRRDGSNGSNKSKAE</sequence>
<feature type="compositionally biased region" description="Polar residues" evidence="1">
    <location>
        <begin position="630"/>
        <end position="642"/>
    </location>
</feature>
<feature type="transmembrane region" description="Helical" evidence="2">
    <location>
        <begin position="1277"/>
        <end position="1299"/>
    </location>
</feature>
<evidence type="ECO:0000313" key="4">
    <source>
        <dbReference type="EMBL" id="TIB09961.1"/>
    </source>
</evidence>
<dbReference type="InterPro" id="IPR036568">
    <property type="entry name" value="GGCT-like_sf"/>
</dbReference>
<dbReference type="SUPFAM" id="SSF53383">
    <property type="entry name" value="PLP-dependent transferases"/>
    <property type="match status" value="1"/>
</dbReference>
<dbReference type="Proteomes" id="UP000306954">
    <property type="component" value="Unassembled WGS sequence"/>
</dbReference>
<feature type="transmembrane region" description="Helical" evidence="2">
    <location>
        <begin position="1448"/>
        <end position="1467"/>
    </location>
</feature>